<keyword evidence="9" id="KW-1185">Reference proteome</keyword>
<dbReference type="AlphaFoldDB" id="A0A014MSU1"/>
<name>A0A014MSU1_9BURK</name>
<evidence type="ECO:0000256" key="5">
    <source>
        <dbReference type="HAMAP-Rule" id="MF_00014"/>
    </source>
</evidence>
<keyword evidence="2 5" id="KW-0690">Ribosome biogenesis</keyword>
<evidence type="ECO:0000256" key="2">
    <source>
        <dbReference type="ARBA" id="ARBA00022517"/>
    </source>
</evidence>
<evidence type="ECO:0000313" key="9">
    <source>
        <dbReference type="Proteomes" id="UP000020766"/>
    </source>
</evidence>
<dbReference type="STRING" id="225991.MA05_15570"/>
<dbReference type="Gene3D" id="2.30.30.240">
    <property type="entry name" value="PRC-barrel domain"/>
    <property type="match status" value="1"/>
</dbReference>
<evidence type="ECO:0000259" key="6">
    <source>
        <dbReference type="Pfam" id="PF01782"/>
    </source>
</evidence>
<dbReference type="PANTHER" id="PTHR33692:SF1">
    <property type="entry name" value="RIBOSOME MATURATION FACTOR RIMM"/>
    <property type="match status" value="1"/>
</dbReference>
<evidence type="ECO:0000256" key="3">
    <source>
        <dbReference type="ARBA" id="ARBA00022552"/>
    </source>
</evidence>
<dbReference type="InterPro" id="IPR056792">
    <property type="entry name" value="PRC_RimM"/>
</dbReference>
<keyword evidence="1 5" id="KW-0963">Cytoplasm</keyword>
<proteinExistence type="inferred from homology"/>
<dbReference type="HAMAP" id="MF_00014">
    <property type="entry name" value="Ribosome_mat_RimM"/>
    <property type="match status" value="1"/>
</dbReference>
<dbReference type="RefSeq" id="WP_043380588.1">
    <property type="nucleotide sequence ID" value="NZ_JBOK01000004.1"/>
</dbReference>
<comment type="similarity">
    <text evidence="5">Belongs to the RimM family.</text>
</comment>
<dbReference type="Gene3D" id="2.40.30.60">
    <property type="entry name" value="RimM"/>
    <property type="match status" value="1"/>
</dbReference>
<dbReference type="InterPro" id="IPR011961">
    <property type="entry name" value="RimM"/>
</dbReference>
<reference evidence="8 9" key="1">
    <citation type="submission" date="2014-01" db="EMBL/GenBank/DDBJ databases">
        <title>Interspecies Systems Biology Uncovers Metabolites Affecting C. elegans Gene Expression and Life History Traits.</title>
        <authorList>
            <person name="Watson E."/>
            <person name="Macneil L.T."/>
            <person name="Ritter A.D."/>
            <person name="Yilmaz L.S."/>
            <person name="Rosebrock A.P."/>
            <person name="Caudy A.A."/>
            <person name="Walhout A.J."/>
        </authorList>
    </citation>
    <scope>NUCLEOTIDE SEQUENCE [LARGE SCALE GENOMIC DNA]</scope>
    <source>
        <strain evidence="8 9">DA1877</strain>
    </source>
</reference>
<feature type="domain" description="RimM N-terminal" evidence="6">
    <location>
        <begin position="19"/>
        <end position="106"/>
    </location>
</feature>
<evidence type="ECO:0000313" key="8">
    <source>
        <dbReference type="EMBL" id="EXU81144.1"/>
    </source>
</evidence>
<dbReference type="Pfam" id="PF24986">
    <property type="entry name" value="PRC_RimM"/>
    <property type="match status" value="1"/>
</dbReference>
<comment type="subunit">
    <text evidence="5">Binds ribosomal protein uS19.</text>
</comment>
<protein>
    <recommendedName>
        <fullName evidence="5">Ribosome maturation factor RimM</fullName>
    </recommendedName>
</protein>
<dbReference type="GO" id="GO:0005840">
    <property type="term" value="C:ribosome"/>
    <property type="evidence" value="ECO:0007669"/>
    <property type="project" value="InterPro"/>
</dbReference>
<dbReference type="EMBL" id="JBOK01000004">
    <property type="protein sequence ID" value="EXU81144.1"/>
    <property type="molecule type" value="Genomic_DNA"/>
</dbReference>
<dbReference type="GO" id="GO:0043022">
    <property type="term" value="F:ribosome binding"/>
    <property type="evidence" value="ECO:0007669"/>
    <property type="project" value="InterPro"/>
</dbReference>
<comment type="function">
    <text evidence="5">An accessory protein needed during the final step in the assembly of 30S ribosomal subunit, possibly for assembly of the head region. Essential for efficient processing of 16S rRNA. May be needed both before and after RbfA during the maturation of 16S rRNA. It has affinity for free ribosomal 30S subunits but not for 70S ribosomes.</text>
</comment>
<evidence type="ECO:0000256" key="4">
    <source>
        <dbReference type="ARBA" id="ARBA00023186"/>
    </source>
</evidence>
<dbReference type="GO" id="GO:0005737">
    <property type="term" value="C:cytoplasm"/>
    <property type="evidence" value="ECO:0007669"/>
    <property type="project" value="UniProtKB-SubCell"/>
</dbReference>
<dbReference type="SUPFAM" id="SSF50447">
    <property type="entry name" value="Translation proteins"/>
    <property type="match status" value="1"/>
</dbReference>
<dbReference type="Proteomes" id="UP000020766">
    <property type="component" value="Unassembled WGS sequence"/>
</dbReference>
<comment type="subcellular location">
    <subcellularLocation>
        <location evidence="5">Cytoplasm</location>
    </subcellularLocation>
</comment>
<dbReference type="GO" id="GO:0006364">
    <property type="term" value="P:rRNA processing"/>
    <property type="evidence" value="ECO:0007669"/>
    <property type="project" value="UniProtKB-UniRule"/>
</dbReference>
<dbReference type="SUPFAM" id="SSF50346">
    <property type="entry name" value="PRC-barrel domain"/>
    <property type="match status" value="1"/>
</dbReference>
<dbReference type="InterPro" id="IPR036976">
    <property type="entry name" value="RimM_N_sf"/>
</dbReference>
<organism evidence="8 9">
    <name type="scientific">Comamonas aquatica DA1877</name>
    <dbReference type="NCBI Taxonomy" id="1457173"/>
    <lineage>
        <taxon>Bacteria</taxon>
        <taxon>Pseudomonadati</taxon>
        <taxon>Pseudomonadota</taxon>
        <taxon>Betaproteobacteria</taxon>
        <taxon>Burkholderiales</taxon>
        <taxon>Comamonadaceae</taxon>
        <taxon>Comamonas</taxon>
    </lineage>
</organism>
<keyword evidence="3 5" id="KW-0698">rRNA processing</keyword>
<dbReference type="InterPro" id="IPR011033">
    <property type="entry name" value="PRC_barrel-like_sf"/>
</dbReference>
<dbReference type="GO" id="GO:0042274">
    <property type="term" value="P:ribosomal small subunit biogenesis"/>
    <property type="evidence" value="ECO:0007669"/>
    <property type="project" value="UniProtKB-UniRule"/>
</dbReference>
<dbReference type="InterPro" id="IPR009000">
    <property type="entry name" value="Transl_B-barrel_sf"/>
</dbReference>
<dbReference type="InterPro" id="IPR002676">
    <property type="entry name" value="RimM_N"/>
</dbReference>
<evidence type="ECO:0000259" key="7">
    <source>
        <dbReference type="Pfam" id="PF24986"/>
    </source>
</evidence>
<feature type="domain" description="Ribosome maturation factor RimM PRC barrel" evidence="7">
    <location>
        <begin position="118"/>
        <end position="188"/>
    </location>
</feature>
<dbReference type="PANTHER" id="PTHR33692">
    <property type="entry name" value="RIBOSOME MATURATION FACTOR RIMM"/>
    <property type="match status" value="1"/>
</dbReference>
<dbReference type="Pfam" id="PF01782">
    <property type="entry name" value="RimM"/>
    <property type="match status" value="1"/>
</dbReference>
<sequence>MSHMPELEPTALPDDAVEIGRIADAWGVKGWFKVIAYSADPEALFAAKQWFLLPAEKGAKHFTGTVLLPVKQVRPHSDTIVATSPAVLDRNAAEALRGARIFVAREHFPQAEDGEYYWVDLMGLHVSNREGVALGVVKDLLATGPQTTLVLAYEEGGKERERMIPFVDAYIDKVDVAAKTIIADWQPDY</sequence>
<keyword evidence="4 5" id="KW-0143">Chaperone</keyword>
<evidence type="ECO:0000256" key="1">
    <source>
        <dbReference type="ARBA" id="ARBA00022490"/>
    </source>
</evidence>
<comment type="domain">
    <text evidence="5">The PRC barrel domain binds ribosomal protein uS19.</text>
</comment>
<dbReference type="PATRIC" id="fig|1457173.3.peg.1050"/>
<comment type="caution">
    <text evidence="8">The sequence shown here is derived from an EMBL/GenBank/DDBJ whole genome shotgun (WGS) entry which is preliminary data.</text>
</comment>
<accession>A0A014MSU1</accession>
<gene>
    <name evidence="5" type="primary">rimM</name>
    <name evidence="8" type="ORF">AX13_13575</name>
</gene>
<dbReference type="NCBIfam" id="TIGR02273">
    <property type="entry name" value="16S_RimM"/>
    <property type="match status" value="1"/>
</dbReference>